<dbReference type="PROSITE" id="PS51257">
    <property type="entry name" value="PROKAR_LIPOPROTEIN"/>
    <property type="match status" value="1"/>
</dbReference>
<dbReference type="AlphaFoldDB" id="K1Q0M7"/>
<dbReference type="HOGENOM" id="CLU_1572113_0_0_1"/>
<gene>
    <name evidence="2" type="ORF">CGI_10001497</name>
</gene>
<dbReference type="InterPro" id="IPR008197">
    <property type="entry name" value="WAP_dom"/>
</dbReference>
<feature type="domain" description="WAP" evidence="1">
    <location>
        <begin position="82"/>
        <end position="120"/>
    </location>
</feature>
<feature type="domain" description="WAP" evidence="1">
    <location>
        <begin position="40"/>
        <end position="78"/>
    </location>
</feature>
<accession>K1Q0M7</accession>
<dbReference type="InParanoid" id="K1Q0M7"/>
<dbReference type="InterPro" id="IPR036645">
    <property type="entry name" value="Elafin-like_sf"/>
</dbReference>
<dbReference type="SMART" id="SM00217">
    <property type="entry name" value="WAP"/>
    <property type="match status" value="2"/>
</dbReference>
<protein>
    <recommendedName>
        <fullName evidence="1">WAP domain-containing protein</fullName>
    </recommendedName>
</protein>
<dbReference type="EMBL" id="JH818499">
    <property type="protein sequence ID" value="EKC27468.1"/>
    <property type="molecule type" value="Genomic_DNA"/>
</dbReference>
<name>K1Q0M7_MAGGI</name>
<dbReference type="Gene3D" id="4.10.75.10">
    <property type="entry name" value="Elafin-like"/>
    <property type="match status" value="2"/>
</dbReference>
<evidence type="ECO:0000259" key="1">
    <source>
        <dbReference type="SMART" id="SM00217"/>
    </source>
</evidence>
<dbReference type="GO" id="GO:0030414">
    <property type="term" value="F:peptidase inhibitor activity"/>
    <property type="evidence" value="ECO:0007669"/>
    <property type="project" value="InterPro"/>
</dbReference>
<dbReference type="Pfam" id="PF00095">
    <property type="entry name" value="WAP"/>
    <property type="match status" value="2"/>
</dbReference>
<organism evidence="2">
    <name type="scientific">Magallana gigas</name>
    <name type="common">Pacific oyster</name>
    <name type="synonym">Crassostrea gigas</name>
    <dbReference type="NCBI Taxonomy" id="29159"/>
    <lineage>
        <taxon>Eukaryota</taxon>
        <taxon>Metazoa</taxon>
        <taxon>Spiralia</taxon>
        <taxon>Lophotrochozoa</taxon>
        <taxon>Mollusca</taxon>
        <taxon>Bivalvia</taxon>
        <taxon>Autobranchia</taxon>
        <taxon>Pteriomorphia</taxon>
        <taxon>Ostreida</taxon>
        <taxon>Ostreoidea</taxon>
        <taxon>Ostreidae</taxon>
        <taxon>Magallana</taxon>
    </lineage>
</organism>
<dbReference type="SUPFAM" id="SSF57256">
    <property type="entry name" value="Elafin-like"/>
    <property type="match status" value="2"/>
</dbReference>
<sequence length="170" mass="18518">MLRHVLANITEITMNTLVVFSVLVASCFAGYDKRPHGGYKYGTCPHYIDYGGLGQSCFSDYQCPGAQKCCNYRCQVPREAQRYGSCPNNPSSPGTGQYCNTDRDCYYNQKCCTGIYGTVNTCKYVGYHGYNGPNVFGSGQFGGSLNGFPMGPFGTGLGQSVYVGTFLRNP</sequence>
<evidence type="ECO:0000313" key="2">
    <source>
        <dbReference type="EMBL" id="EKC27468.1"/>
    </source>
</evidence>
<reference evidence="2" key="1">
    <citation type="journal article" date="2012" name="Nature">
        <title>The oyster genome reveals stress adaptation and complexity of shell formation.</title>
        <authorList>
            <person name="Zhang G."/>
            <person name="Fang X."/>
            <person name="Guo X."/>
            <person name="Li L."/>
            <person name="Luo R."/>
            <person name="Xu F."/>
            <person name="Yang P."/>
            <person name="Zhang L."/>
            <person name="Wang X."/>
            <person name="Qi H."/>
            <person name="Xiong Z."/>
            <person name="Que H."/>
            <person name="Xie Y."/>
            <person name="Holland P.W."/>
            <person name="Paps J."/>
            <person name="Zhu Y."/>
            <person name="Wu F."/>
            <person name="Chen Y."/>
            <person name="Wang J."/>
            <person name="Peng C."/>
            <person name="Meng J."/>
            <person name="Yang L."/>
            <person name="Liu J."/>
            <person name="Wen B."/>
            <person name="Zhang N."/>
            <person name="Huang Z."/>
            <person name="Zhu Q."/>
            <person name="Feng Y."/>
            <person name="Mount A."/>
            <person name="Hedgecock D."/>
            <person name="Xu Z."/>
            <person name="Liu Y."/>
            <person name="Domazet-Loso T."/>
            <person name="Du Y."/>
            <person name="Sun X."/>
            <person name="Zhang S."/>
            <person name="Liu B."/>
            <person name="Cheng P."/>
            <person name="Jiang X."/>
            <person name="Li J."/>
            <person name="Fan D."/>
            <person name="Wang W."/>
            <person name="Fu W."/>
            <person name="Wang T."/>
            <person name="Wang B."/>
            <person name="Zhang J."/>
            <person name="Peng Z."/>
            <person name="Li Y."/>
            <person name="Li N."/>
            <person name="Wang J."/>
            <person name="Chen M."/>
            <person name="He Y."/>
            <person name="Tan F."/>
            <person name="Song X."/>
            <person name="Zheng Q."/>
            <person name="Huang R."/>
            <person name="Yang H."/>
            <person name="Du X."/>
            <person name="Chen L."/>
            <person name="Yang M."/>
            <person name="Gaffney P.M."/>
            <person name="Wang S."/>
            <person name="Luo L."/>
            <person name="She Z."/>
            <person name="Ming Y."/>
            <person name="Huang W."/>
            <person name="Zhang S."/>
            <person name="Huang B."/>
            <person name="Zhang Y."/>
            <person name="Qu T."/>
            <person name="Ni P."/>
            <person name="Miao G."/>
            <person name="Wang J."/>
            <person name="Wang Q."/>
            <person name="Steinberg C.E."/>
            <person name="Wang H."/>
            <person name="Li N."/>
            <person name="Qian L."/>
            <person name="Zhang G."/>
            <person name="Li Y."/>
            <person name="Yang H."/>
            <person name="Liu X."/>
            <person name="Wang J."/>
            <person name="Yin Y."/>
            <person name="Wang J."/>
        </authorList>
    </citation>
    <scope>NUCLEOTIDE SEQUENCE [LARGE SCALE GENOMIC DNA]</scope>
    <source>
        <strain evidence="2">05x7-T-G4-1.051#20</strain>
    </source>
</reference>
<dbReference type="GO" id="GO:0005576">
    <property type="term" value="C:extracellular region"/>
    <property type="evidence" value="ECO:0007669"/>
    <property type="project" value="InterPro"/>
</dbReference>
<proteinExistence type="predicted"/>